<proteinExistence type="predicted"/>
<dbReference type="EMBL" id="FWFQ01000014">
    <property type="protein sequence ID" value="SLN43635.1"/>
    <property type="molecule type" value="Genomic_DNA"/>
</dbReference>
<evidence type="ECO:0000313" key="1">
    <source>
        <dbReference type="EMBL" id="SLN43635.1"/>
    </source>
</evidence>
<reference evidence="1 2" key="1">
    <citation type="submission" date="2017-03" db="EMBL/GenBank/DDBJ databases">
        <authorList>
            <person name="Afonso C.L."/>
            <person name="Miller P.J."/>
            <person name="Scott M.A."/>
            <person name="Spackman E."/>
            <person name="Goraichik I."/>
            <person name="Dimitrov K.M."/>
            <person name="Suarez D.L."/>
            <person name="Swayne D.E."/>
        </authorList>
    </citation>
    <scope>NUCLEOTIDE SEQUENCE [LARGE SCALE GENOMIC DNA]</scope>
    <source>
        <strain evidence="1 2">CECT 7680</strain>
    </source>
</reference>
<dbReference type="AlphaFoldDB" id="A0A1Y5SPE0"/>
<dbReference type="OrthoDB" id="7679210at2"/>
<keyword evidence="2" id="KW-1185">Reference proteome</keyword>
<sequence>MLQDKRQDLDAEKQRRLLQRLVEELSRTHGELYYQPTSQIAMQLESYIDGEAKLFAEERALLKRLTRRDIEVLLSLH</sequence>
<accession>A0A1Y5SPE0</accession>
<dbReference type="RefSeq" id="WP_085868750.1">
    <property type="nucleotide sequence ID" value="NZ_FWFQ01000014.1"/>
</dbReference>
<dbReference type="Proteomes" id="UP000193409">
    <property type="component" value="Unassembled WGS sequence"/>
</dbReference>
<name>A0A1Y5SPE0_9RHOB</name>
<gene>
    <name evidence="1" type="ORF">PSA7680_02202</name>
</gene>
<protein>
    <submittedName>
        <fullName evidence="1">Uncharacterized protein</fullName>
    </submittedName>
</protein>
<organism evidence="1 2">
    <name type="scientific">Pseudoruegeria aquimaris</name>
    <dbReference type="NCBI Taxonomy" id="393663"/>
    <lineage>
        <taxon>Bacteria</taxon>
        <taxon>Pseudomonadati</taxon>
        <taxon>Pseudomonadota</taxon>
        <taxon>Alphaproteobacteria</taxon>
        <taxon>Rhodobacterales</taxon>
        <taxon>Roseobacteraceae</taxon>
        <taxon>Pseudoruegeria</taxon>
    </lineage>
</organism>
<evidence type="ECO:0000313" key="2">
    <source>
        <dbReference type="Proteomes" id="UP000193409"/>
    </source>
</evidence>